<feature type="signal peptide" evidence="1">
    <location>
        <begin position="1"/>
        <end position="18"/>
    </location>
</feature>
<protein>
    <submittedName>
        <fullName evidence="2">Uncharacterized protein</fullName>
    </submittedName>
</protein>
<accession>A0ABT8ZTT2</accession>
<name>A0ABT8ZTT2_9SPHN</name>
<dbReference type="EMBL" id="JAUQSZ010000001">
    <property type="protein sequence ID" value="MDO7840976.1"/>
    <property type="molecule type" value="Genomic_DNA"/>
</dbReference>
<evidence type="ECO:0000256" key="1">
    <source>
        <dbReference type="SAM" id="SignalP"/>
    </source>
</evidence>
<reference evidence="2" key="1">
    <citation type="submission" date="2023-07" db="EMBL/GenBank/DDBJ databases">
        <authorList>
            <person name="Kim M.K."/>
        </authorList>
    </citation>
    <scope>NUCLEOTIDE SEQUENCE</scope>
    <source>
        <strain evidence="2">CA1-15</strain>
    </source>
</reference>
<keyword evidence="1" id="KW-0732">Signal</keyword>
<feature type="chain" id="PRO_5046391375" evidence="1">
    <location>
        <begin position="19"/>
        <end position="204"/>
    </location>
</feature>
<sequence>MKALSCVVALVTASVAAAQTPPAEAPAPGFVRLAGGTPVMIAVADAMTSKTAKIDDFFAIRLITPITVDGVVIVPAGTTGKGQVVHAAKARALGKAGELILAARSLTCGTTEIGLRGFRFSGEGRDKSHDLTKVIAVGSAAANAAAAYTGYAALPLMFVSGGEMVVPAGTYADAKVRATIDVPAALAGSCPVPGAKEISTGDKK</sequence>
<proteinExistence type="predicted"/>
<dbReference type="Proteomes" id="UP001176468">
    <property type="component" value="Unassembled WGS sequence"/>
</dbReference>
<organism evidence="2 3">
    <name type="scientific">Sphingomonas immobilis</name>
    <dbReference type="NCBI Taxonomy" id="3063997"/>
    <lineage>
        <taxon>Bacteria</taxon>
        <taxon>Pseudomonadati</taxon>
        <taxon>Pseudomonadota</taxon>
        <taxon>Alphaproteobacteria</taxon>
        <taxon>Sphingomonadales</taxon>
        <taxon>Sphingomonadaceae</taxon>
        <taxon>Sphingomonas</taxon>
    </lineage>
</organism>
<evidence type="ECO:0000313" key="3">
    <source>
        <dbReference type="Proteomes" id="UP001176468"/>
    </source>
</evidence>
<keyword evidence="3" id="KW-1185">Reference proteome</keyword>
<comment type="caution">
    <text evidence="2">The sequence shown here is derived from an EMBL/GenBank/DDBJ whole genome shotgun (WGS) entry which is preliminary data.</text>
</comment>
<dbReference type="RefSeq" id="WP_304559349.1">
    <property type="nucleotide sequence ID" value="NZ_JAUQSZ010000001.1"/>
</dbReference>
<evidence type="ECO:0000313" key="2">
    <source>
        <dbReference type="EMBL" id="MDO7840976.1"/>
    </source>
</evidence>
<gene>
    <name evidence="2" type="ORF">Q5H94_01445</name>
</gene>